<dbReference type="SUPFAM" id="SSF89733">
    <property type="entry name" value="L-sulfolactate dehydrogenase-like"/>
    <property type="match status" value="1"/>
</dbReference>
<dbReference type="Proteomes" id="UP000223749">
    <property type="component" value="Chromosome"/>
</dbReference>
<protein>
    <submittedName>
        <fullName evidence="2">3-dehydro-L-gulonate 2-dehydrogenase</fullName>
    </submittedName>
</protein>
<dbReference type="InterPro" id="IPR043144">
    <property type="entry name" value="Mal/L-sulf/L-lact_DH-like_ah"/>
</dbReference>
<dbReference type="RefSeq" id="WP_099437098.1">
    <property type="nucleotide sequence ID" value="NZ_CP024091.1"/>
</dbReference>
<dbReference type="PANTHER" id="PTHR11091">
    <property type="entry name" value="OXIDOREDUCTASE-RELATED"/>
    <property type="match status" value="1"/>
</dbReference>
<name>A0A2D1U0X6_9SPHI</name>
<dbReference type="OrthoDB" id="9769447at2"/>
<evidence type="ECO:0000313" key="3">
    <source>
        <dbReference type="Proteomes" id="UP000223749"/>
    </source>
</evidence>
<dbReference type="EMBL" id="CP024091">
    <property type="protein sequence ID" value="ATP55144.1"/>
    <property type="molecule type" value="Genomic_DNA"/>
</dbReference>
<dbReference type="KEGG" id="pgs:CPT03_01000"/>
<dbReference type="AlphaFoldDB" id="A0A2D1U0X6"/>
<accession>A0A2D1U0X6</accession>
<dbReference type="PANTHER" id="PTHR11091:SF3">
    <property type="entry name" value="2,3-DIKETO-L-GULONATE REDUCTASE"/>
    <property type="match status" value="1"/>
</dbReference>
<gene>
    <name evidence="2" type="ORF">CPT03_01000</name>
</gene>
<keyword evidence="3" id="KW-1185">Reference proteome</keyword>
<sequence>MRIPFEELKEEFKRILLRLSFPEGTAETCATIFAVNSRDGVYSHGLNRFPVFVNYVEKGLIDPNASPKLLEKNGMVERWDGNSAPGMSNATHCMSRAIELSKQNGIGCVAIKNTNHWMRGGTYGWQAADEGCIGICFTNAIASMPAWGGKASVLGNNPLVIAIPREGGHVVLDMAMSQFSYGKMQEYELKNESLPFPGGYDEHGNLSTDPTIIRKTKLALPIGFWKGSGLALMLDLLVVALSGGNSTGQITASIDETSVSQCFICIRQPNMHAQLINHILEYIKSESGVSSDEKVAYPGERTLQTRLENEKTGIPVNEEIWKQVTAMFK</sequence>
<dbReference type="InterPro" id="IPR036111">
    <property type="entry name" value="Mal/L-sulfo/L-lacto_DH-like_sf"/>
</dbReference>
<keyword evidence="1" id="KW-0560">Oxidoreductase</keyword>
<proteinExistence type="predicted"/>
<organism evidence="2 3">
    <name type="scientific">Pedobacter ginsengisoli</name>
    <dbReference type="NCBI Taxonomy" id="363852"/>
    <lineage>
        <taxon>Bacteria</taxon>
        <taxon>Pseudomonadati</taxon>
        <taxon>Bacteroidota</taxon>
        <taxon>Sphingobacteriia</taxon>
        <taxon>Sphingobacteriales</taxon>
        <taxon>Sphingobacteriaceae</taxon>
        <taxon>Pedobacter</taxon>
    </lineage>
</organism>
<dbReference type="NCBIfam" id="NF009750">
    <property type="entry name" value="PRK13260.1"/>
    <property type="match status" value="1"/>
</dbReference>
<evidence type="ECO:0000313" key="2">
    <source>
        <dbReference type="EMBL" id="ATP55144.1"/>
    </source>
</evidence>
<reference evidence="2 3" key="1">
    <citation type="submission" date="2017-10" db="EMBL/GenBank/DDBJ databases">
        <title>Whole genome of Pedobacter ginsengisoli T01R-27 isolated from tomato rhizosphere.</title>
        <authorList>
            <person name="Weon H.-Y."/>
            <person name="Lee S.A."/>
            <person name="Sang M.K."/>
            <person name="Song J."/>
        </authorList>
    </citation>
    <scope>NUCLEOTIDE SEQUENCE [LARGE SCALE GENOMIC DNA]</scope>
    <source>
        <strain evidence="2 3">T01R-27</strain>
    </source>
</reference>
<dbReference type="InterPro" id="IPR003767">
    <property type="entry name" value="Malate/L-lactate_DH-like"/>
</dbReference>
<dbReference type="GO" id="GO:0016491">
    <property type="term" value="F:oxidoreductase activity"/>
    <property type="evidence" value="ECO:0007669"/>
    <property type="project" value="UniProtKB-KW"/>
</dbReference>
<dbReference type="Pfam" id="PF02615">
    <property type="entry name" value="Ldh_2"/>
    <property type="match status" value="1"/>
</dbReference>
<dbReference type="Gene3D" id="3.30.1370.60">
    <property type="entry name" value="Hypothetical oxidoreductase yiak, domain 2"/>
    <property type="match status" value="1"/>
</dbReference>
<evidence type="ECO:0000256" key="1">
    <source>
        <dbReference type="ARBA" id="ARBA00023002"/>
    </source>
</evidence>
<dbReference type="Gene3D" id="1.10.1530.10">
    <property type="match status" value="1"/>
</dbReference>
<dbReference type="InterPro" id="IPR043143">
    <property type="entry name" value="Mal/L-sulf/L-lact_DH-like_NADP"/>
</dbReference>